<proteinExistence type="predicted"/>
<dbReference type="EMBL" id="CP108021">
    <property type="protein sequence ID" value="WUM20166.1"/>
    <property type="molecule type" value="Genomic_DNA"/>
</dbReference>
<evidence type="ECO:0000313" key="3">
    <source>
        <dbReference type="Proteomes" id="UP001432128"/>
    </source>
</evidence>
<gene>
    <name evidence="2" type="ORF">OG579_21195</name>
</gene>
<dbReference type="InterPro" id="IPR006076">
    <property type="entry name" value="FAD-dep_OxRdtase"/>
</dbReference>
<dbReference type="RefSeq" id="WP_328857556.1">
    <property type="nucleotide sequence ID" value="NZ_CP108021.1"/>
</dbReference>
<dbReference type="InterPro" id="IPR036188">
    <property type="entry name" value="FAD/NAD-bd_sf"/>
</dbReference>
<protein>
    <submittedName>
        <fullName evidence="2">FAD-binding oxidoreductase</fullName>
    </submittedName>
</protein>
<evidence type="ECO:0000313" key="2">
    <source>
        <dbReference type="EMBL" id="WUM20166.1"/>
    </source>
</evidence>
<dbReference type="SUPFAM" id="SSF51905">
    <property type="entry name" value="FAD/NAD(P)-binding domain"/>
    <property type="match status" value="1"/>
</dbReference>
<dbReference type="KEGG" id="whr:OG579_21195"/>
<dbReference type="Pfam" id="PF01266">
    <property type="entry name" value="DAO"/>
    <property type="match status" value="1"/>
</dbReference>
<dbReference type="Proteomes" id="UP001432128">
    <property type="component" value="Chromosome"/>
</dbReference>
<name>A0AAU4K2A0_9NOCA</name>
<evidence type="ECO:0000259" key="1">
    <source>
        <dbReference type="Pfam" id="PF01266"/>
    </source>
</evidence>
<sequence length="474" mass="52678">MTVSAWAEEPTERGRRMIADAVRRPFWLDRPERPEARPALRGDRRCDLLVIGAGFTGLWAAVQAIEADPDRQVILVDRDRVAEQASGRNGGFCSASITHGLSNGMSRFADELPTLLRMGDETLDEIEKAVHRLGVDADLERTGELDIANFDWQVDAVRDGVEEAVALGRDTTFHDKDDARSKVRSPMVAAAAHDPAVIMLDPAKLAWGLAAAAERLGVVICENTEITGLRRRGRGVHAESPRGSVTANKVIVATAAARPLRRWNRWGTVPVWDYVLMTAPLTDAQRASIGWDGREGLADGGNRFHYFRLTTDNRILFGGWDAVYRYGSDRDDRHSSDDHEFAVLAEHLLQMFPQLEGIEITHAWGGAIDTSSRFCAYWHTSMRGRVVSVLGFTGLGVGASHFGARTALDLVDGHDTERTRLQMVRTRPIPFPPEPLRWIGITITRRQFARADRSQGRRGIWLRTMDKVGLGFDS</sequence>
<dbReference type="Gene3D" id="3.30.9.10">
    <property type="entry name" value="D-Amino Acid Oxidase, subunit A, domain 2"/>
    <property type="match status" value="1"/>
</dbReference>
<dbReference type="AlphaFoldDB" id="A0AAU4K2A0"/>
<dbReference type="PANTHER" id="PTHR13847">
    <property type="entry name" value="SARCOSINE DEHYDROGENASE-RELATED"/>
    <property type="match status" value="1"/>
</dbReference>
<accession>A0AAU4K2A0</accession>
<dbReference type="Gene3D" id="3.50.50.60">
    <property type="entry name" value="FAD/NAD(P)-binding domain"/>
    <property type="match status" value="1"/>
</dbReference>
<dbReference type="GO" id="GO:0005737">
    <property type="term" value="C:cytoplasm"/>
    <property type="evidence" value="ECO:0007669"/>
    <property type="project" value="TreeGrafter"/>
</dbReference>
<organism evidence="2 3">
    <name type="scientific">Williamsia herbipolensis</name>
    <dbReference type="NCBI Taxonomy" id="1603258"/>
    <lineage>
        <taxon>Bacteria</taxon>
        <taxon>Bacillati</taxon>
        <taxon>Actinomycetota</taxon>
        <taxon>Actinomycetes</taxon>
        <taxon>Mycobacteriales</taxon>
        <taxon>Nocardiaceae</taxon>
        <taxon>Williamsia</taxon>
    </lineage>
</organism>
<keyword evidence="3" id="KW-1185">Reference proteome</keyword>
<reference evidence="2 3" key="1">
    <citation type="submission" date="2022-10" db="EMBL/GenBank/DDBJ databases">
        <title>The complete genomes of actinobacterial strains from the NBC collection.</title>
        <authorList>
            <person name="Joergensen T.S."/>
            <person name="Alvarez Arevalo M."/>
            <person name="Sterndorff E.B."/>
            <person name="Faurdal D."/>
            <person name="Vuksanovic O."/>
            <person name="Mourched A.-S."/>
            <person name="Charusanti P."/>
            <person name="Shaw S."/>
            <person name="Blin K."/>
            <person name="Weber T."/>
        </authorList>
    </citation>
    <scope>NUCLEOTIDE SEQUENCE [LARGE SCALE GENOMIC DNA]</scope>
    <source>
        <strain evidence="2 3">NBC_00319</strain>
    </source>
</reference>
<dbReference type="PANTHER" id="PTHR13847:SF281">
    <property type="entry name" value="FAD DEPENDENT OXIDOREDUCTASE DOMAIN-CONTAINING PROTEIN"/>
    <property type="match status" value="1"/>
</dbReference>
<feature type="domain" description="FAD dependent oxidoreductase" evidence="1">
    <location>
        <begin position="47"/>
        <end position="407"/>
    </location>
</feature>